<dbReference type="PANTHER" id="PTHR45008">
    <property type="entry name" value="PTS SYSTEM GLUCOSE-SPECIFIC EIIA COMPONENT"/>
    <property type="match status" value="1"/>
</dbReference>
<reference evidence="8" key="1">
    <citation type="journal article" date="2021" name="PeerJ">
        <title>Extensive microbial diversity within the chicken gut microbiome revealed by metagenomics and culture.</title>
        <authorList>
            <person name="Gilroy R."/>
            <person name="Ravi A."/>
            <person name="Getino M."/>
            <person name="Pursley I."/>
            <person name="Horton D.L."/>
            <person name="Alikhan N.F."/>
            <person name="Baker D."/>
            <person name="Gharbi K."/>
            <person name="Hall N."/>
            <person name="Watson M."/>
            <person name="Adriaenssens E.M."/>
            <person name="Foster-Nyarko E."/>
            <person name="Jarju S."/>
            <person name="Secka A."/>
            <person name="Antonio M."/>
            <person name="Oren A."/>
            <person name="Chaudhuri R.R."/>
            <person name="La Ragione R."/>
            <person name="Hildebrand F."/>
            <person name="Pallen M.J."/>
        </authorList>
    </citation>
    <scope>NUCLEOTIDE SEQUENCE</scope>
    <source>
        <strain evidence="8">ChiGjej2B2-7701</strain>
    </source>
</reference>
<dbReference type="Proteomes" id="UP000746751">
    <property type="component" value="Unassembled WGS sequence"/>
</dbReference>
<dbReference type="Pfam" id="PF00358">
    <property type="entry name" value="PTS_EIIA_1"/>
    <property type="match status" value="1"/>
</dbReference>
<evidence type="ECO:0000256" key="5">
    <source>
        <dbReference type="ARBA" id="ARBA00022683"/>
    </source>
</evidence>
<proteinExistence type="predicted"/>
<dbReference type="SUPFAM" id="SSF51261">
    <property type="entry name" value="Duplicated hybrid motif"/>
    <property type="match status" value="1"/>
</dbReference>
<dbReference type="GO" id="GO:0005737">
    <property type="term" value="C:cytoplasm"/>
    <property type="evidence" value="ECO:0007669"/>
    <property type="project" value="UniProtKB-SubCell"/>
</dbReference>
<reference evidence="8" key="2">
    <citation type="submission" date="2021-09" db="EMBL/GenBank/DDBJ databases">
        <authorList>
            <person name="Gilroy R."/>
        </authorList>
    </citation>
    <scope>NUCLEOTIDE SEQUENCE</scope>
    <source>
        <strain evidence="8">ChiGjej2B2-7701</strain>
    </source>
</reference>
<evidence type="ECO:0000313" key="10">
    <source>
        <dbReference type="Proteomes" id="UP000746751"/>
    </source>
</evidence>
<evidence type="ECO:0000256" key="2">
    <source>
        <dbReference type="ARBA" id="ARBA00022448"/>
    </source>
</evidence>
<name>A0A921INT4_9ACTN</name>
<dbReference type="GO" id="GO:0009401">
    <property type="term" value="P:phosphoenolpyruvate-dependent sugar phosphotransferase system"/>
    <property type="evidence" value="ECO:0007669"/>
    <property type="project" value="UniProtKB-KW"/>
</dbReference>
<dbReference type="PANTHER" id="PTHR45008:SF1">
    <property type="entry name" value="PTS SYSTEM GLUCOSE-SPECIFIC EIIA COMPONENT"/>
    <property type="match status" value="1"/>
</dbReference>
<organism evidence="8 10">
    <name type="scientific">Collinsella ihumii</name>
    <dbReference type="NCBI Taxonomy" id="1720204"/>
    <lineage>
        <taxon>Bacteria</taxon>
        <taxon>Bacillati</taxon>
        <taxon>Actinomycetota</taxon>
        <taxon>Coriobacteriia</taxon>
        <taxon>Coriobacteriales</taxon>
        <taxon>Coriobacteriaceae</taxon>
        <taxon>Collinsella</taxon>
    </lineage>
</organism>
<dbReference type="RefSeq" id="WP_273340384.1">
    <property type="nucleotide sequence ID" value="NZ_JAUEIR010000011.1"/>
</dbReference>
<dbReference type="EMBL" id="DYVF01000024">
    <property type="protein sequence ID" value="HJG30391.1"/>
    <property type="molecule type" value="Genomic_DNA"/>
</dbReference>
<dbReference type="NCBIfam" id="TIGR00830">
    <property type="entry name" value="PTBA"/>
    <property type="match status" value="1"/>
</dbReference>
<dbReference type="AlphaFoldDB" id="A0A921INT4"/>
<evidence type="ECO:0000313" key="9">
    <source>
        <dbReference type="EMBL" id="MDN0070245.1"/>
    </source>
</evidence>
<evidence type="ECO:0000259" key="7">
    <source>
        <dbReference type="PROSITE" id="PS51093"/>
    </source>
</evidence>
<reference evidence="9" key="3">
    <citation type="submission" date="2023-06" db="EMBL/GenBank/DDBJ databases">
        <authorList>
            <person name="Zeman M."/>
            <person name="Kubasova T."/>
            <person name="Jahodarova E."/>
            <person name="Nykrynova M."/>
            <person name="Rychlik I."/>
        </authorList>
    </citation>
    <scope>NUCLEOTIDE SEQUENCE</scope>
    <source>
        <strain evidence="9">15_COKtk</strain>
    </source>
</reference>
<evidence type="ECO:0000313" key="8">
    <source>
        <dbReference type="EMBL" id="HJG30391.1"/>
    </source>
</evidence>
<reference evidence="9" key="4">
    <citation type="submission" date="2023-08" db="EMBL/GenBank/DDBJ databases">
        <title>Identification and characterization of horizontal gene transfer across gut microbiota members of farm animals based on homology search.</title>
        <authorList>
            <person name="Schwarzerova J."/>
            <person name="Nykrynova M."/>
            <person name="Jureckova K."/>
            <person name="Cejkova D."/>
            <person name="Rychlik I."/>
        </authorList>
    </citation>
    <scope>NUCLEOTIDE SEQUENCE</scope>
    <source>
        <strain evidence="9">15_COKtk</strain>
    </source>
</reference>
<dbReference type="PROSITE" id="PS00371">
    <property type="entry name" value="PTS_EIIA_TYPE_1_HIS"/>
    <property type="match status" value="1"/>
</dbReference>
<dbReference type="EMBL" id="JAUEIR010000011">
    <property type="protein sequence ID" value="MDN0070245.1"/>
    <property type="molecule type" value="Genomic_DNA"/>
</dbReference>
<evidence type="ECO:0000256" key="6">
    <source>
        <dbReference type="ARBA" id="ARBA00022777"/>
    </source>
</evidence>
<dbReference type="InterPro" id="IPR011055">
    <property type="entry name" value="Dup_hybrid_motif"/>
</dbReference>
<accession>A0A921INT4</accession>
<keyword evidence="3 8" id="KW-0762">Sugar transport</keyword>
<gene>
    <name evidence="8" type="ORF">K8U80_03225</name>
    <name evidence="9" type="ORF">QVN40_11125</name>
</gene>
<sequence length="167" mass="17159">MGIFSNLFSKQQEHAAASRPEVTCPVAGTVVKLESVSDPMFANKAMGDGIAIEPSEGVLVAPVTGTVQALFPTGHAVAVQGDNGISVLLHIGIDTVDMKGDGFTAHISQGDRVSAGQKLVTFDLNKIAEAGHPATTMVLVAESTCDGTLHTCDEGAVALGDAVIWFA</sequence>
<dbReference type="Proteomes" id="UP001168505">
    <property type="component" value="Unassembled WGS sequence"/>
</dbReference>
<keyword evidence="5" id="KW-0598">Phosphotransferase system</keyword>
<dbReference type="FunFam" id="2.70.70.10:FF:000001">
    <property type="entry name" value="PTS system glucose-specific IIA component"/>
    <property type="match status" value="1"/>
</dbReference>
<keyword evidence="6" id="KW-0418">Kinase</keyword>
<dbReference type="InterPro" id="IPR050890">
    <property type="entry name" value="PTS_EIIA_component"/>
</dbReference>
<feature type="domain" description="PTS EIIA type-1" evidence="7">
    <location>
        <begin position="38"/>
        <end position="142"/>
    </location>
</feature>
<dbReference type="InterPro" id="IPR001127">
    <property type="entry name" value="PTS_EIIA_1_perm"/>
</dbReference>
<evidence type="ECO:0000256" key="1">
    <source>
        <dbReference type="ARBA" id="ARBA00004496"/>
    </source>
</evidence>
<evidence type="ECO:0000256" key="4">
    <source>
        <dbReference type="ARBA" id="ARBA00022679"/>
    </source>
</evidence>
<dbReference type="Gene3D" id="2.70.70.10">
    <property type="entry name" value="Glucose Permease (Domain IIA)"/>
    <property type="match status" value="1"/>
</dbReference>
<dbReference type="GO" id="GO:0016301">
    <property type="term" value="F:kinase activity"/>
    <property type="evidence" value="ECO:0007669"/>
    <property type="project" value="UniProtKB-KW"/>
</dbReference>
<keyword evidence="4" id="KW-0808">Transferase</keyword>
<keyword evidence="2" id="KW-0813">Transport</keyword>
<evidence type="ECO:0000256" key="3">
    <source>
        <dbReference type="ARBA" id="ARBA00022597"/>
    </source>
</evidence>
<comment type="subcellular location">
    <subcellularLocation>
        <location evidence="1">Cytoplasm</location>
    </subcellularLocation>
</comment>
<comment type="caution">
    <text evidence="8">The sequence shown here is derived from an EMBL/GenBank/DDBJ whole genome shotgun (WGS) entry which is preliminary data.</text>
</comment>
<protein>
    <submittedName>
        <fullName evidence="8">PTS glucose transporter subunit IIA</fullName>
    </submittedName>
</protein>
<dbReference type="PROSITE" id="PS51093">
    <property type="entry name" value="PTS_EIIA_TYPE_1"/>
    <property type="match status" value="1"/>
</dbReference>